<keyword evidence="4 8" id="KW-1133">Transmembrane helix</keyword>
<proteinExistence type="predicted"/>
<dbReference type="Gene3D" id="1.10.287.70">
    <property type="match status" value="1"/>
</dbReference>
<evidence type="ECO:0000256" key="4">
    <source>
        <dbReference type="ARBA" id="ARBA00022989"/>
    </source>
</evidence>
<evidence type="ECO:0000256" key="7">
    <source>
        <dbReference type="ARBA" id="ARBA00023303"/>
    </source>
</evidence>
<accession>A0A1I7X1T8</accession>
<keyword evidence="10" id="KW-1185">Reference proteome</keyword>
<sequence>MTIRTGFSYECGIDSALIARVSRLLALHAAMAAFNLNISVDPPDEISLLDCDIEAGFGSSRTHLVHRLVLVLKRLKTINYLNDLYTKYAFIKMFRKGKVWVSEFNNKNLYQCNNRFAVFILSLDKHLCSRQDVHSCKTTIGWILLSAAVFCIWEDWSYFTSIYFFFISCLGDVTPDHPQYMIATFGVVMVGLSLVTVCIDVIKEKLELMLIKTDFIKKVLVVYHGPLHKTETMRKQMISHGTSTEIESDRHVICSDKETQMQPIPESLHNHTSIETMAAITQTVIPLHFLDQFTFSAQFSPDCQDEETQTISVKSLNKEMQTWLLCKNNCTQCEINCLVDSTSQYETSIRSISTAQTDSDFIRENIPYNILCSNFHNTIISVSDN</sequence>
<keyword evidence="7" id="KW-0407">Ion channel</keyword>
<feature type="domain" description="Potassium channel" evidence="9">
    <location>
        <begin position="139"/>
        <end position="206"/>
    </location>
</feature>
<evidence type="ECO:0000256" key="8">
    <source>
        <dbReference type="SAM" id="Phobius"/>
    </source>
</evidence>
<dbReference type="WBParaSite" id="Hba_11402">
    <property type="protein sequence ID" value="Hba_11402"/>
    <property type="gene ID" value="Hba_11402"/>
</dbReference>
<keyword evidence="6 8" id="KW-0472">Membrane</keyword>
<evidence type="ECO:0000256" key="2">
    <source>
        <dbReference type="ARBA" id="ARBA00022448"/>
    </source>
</evidence>
<dbReference type="PANTHER" id="PTHR11003:SF61">
    <property type="entry name" value="POTASSIUM CHANNEL DOMAIN-CONTAINING PROTEIN"/>
    <property type="match status" value="1"/>
</dbReference>
<evidence type="ECO:0000256" key="6">
    <source>
        <dbReference type="ARBA" id="ARBA00023136"/>
    </source>
</evidence>
<dbReference type="InterPro" id="IPR013099">
    <property type="entry name" value="K_chnl_dom"/>
</dbReference>
<evidence type="ECO:0000313" key="10">
    <source>
        <dbReference type="Proteomes" id="UP000095283"/>
    </source>
</evidence>
<protein>
    <submittedName>
        <fullName evidence="11">Ion_trans_2 domain-containing protein</fullName>
    </submittedName>
</protein>
<dbReference type="SUPFAM" id="SSF81324">
    <property type="entry name" value="Voltage-gated potassium channels"/>
    <property type="match status" value="1"/>
</dbReference>
<keyword evidence="5" id="KW-0406">Ion transport</keyword>
<name>A0A1I7X1T8_HETBA</name>
<dbReference type="GO" id="GO:0005886">
    <property type="term" value="C:plasma membrane"/>
    <property type="evidence" value="ECO:0007669"/>
    <property type="project" value="TreeGrafter"/>
</dbReference>
<comment type="subcellular location">
    <subcellularLocation>
        <location evidence="1">Membrane</location>
        <topology evidence="1">Multi-pass membrane protein</topology>
    </subcellularLocation>
</comment>
<evidence type="ECO:0000256" key="1">
    <source>
        <dbReference type="ARBA" id="ARBA00004141"/>
    </source>
</evidence>
<evidence type="ECO:0000259" key="9">
    <source>
        <dbReference type="Pfam" id="PF07885"/>
    </source>
</evidence>
<feature type="transmembrane region" description="Helical" evidence="8">
    <location>
        <begin position="179"/>
        <end position="202"/>
    </location>
</feature>
<evidence type="ECO:0000313" key="11">
    <source>
        <dbReference type="WBParaSite" id="Hba_11402"/>
    </source>
</evidence>
<keyword evidence="3 8" id="KW-0812">Transmembrane</keyword>
<dbReference type="GO" id="GO:0015271">
    <property type="term" value="F:outward rectifier potassium channel activity"/>
    <property type="evidence" value="ECO:0007669"/>
    <property type="project" value="TreeGrafter"/>
</dbReference>
<evidence type="ECO:0000256" key="5">
    <source>
        <dbReference type="ARBA" id="ARBA00023065"/>
    </source>
</evidence>
<dbReference type="PANTHER" id="PTHR11003">
    <property type="entry name" value="POTASSIUM CHANNEL, SUBFAMILY K"/>
    <property type="match status" value="1"/>
</dbReference>
<dbReference type="Pfam" id="PF07885">
    <property type="entry name" value="Ion_trans_2"/>
    <property type="match status" value="1"/>
</dbReference>
<dbReference type="GO" id="GO:0030322">
    <property type="term" value="P:stabilization of membrane potential"/>
    <property type="evidence" value="ECO:0007669"/>
    <property type="project" value="TreeGrafter"/>
</dbReference>
<reference evidence="11" key="1">
    <citation type="submission" date="2016-11" db="UniProtKB">
        <authorList>
            <consortium name="WormBaseParasite"/>
        </authorList>
    </citation>
    <scope>IDENTIFICATION</scope>
</reference>
<evidence type="ECO:0000256" key="3">
    <source>
        <dbReference type="ARBA" id="ARBA00022692"/>
    </source>
</evidence>
<organism evidence="10 11">
    <name type="scientific">Heterorhabditis bacteriophora</name>
    <name type="common">Entomopathogenic nematode worm</name>
    <dbReference type="NCBI Taxonomy" id="37862"/>
    <lineage>
        <taxon>Eukaryota</taxon>
        <taxon>Metazoa</taxon>
        <taxon>Ecdysozoa</taxon>
        <taxon>Nematoda</taxon>
        <taxon>Chromadorea</taxon>
        <taxon>Rhabditida</taxon>
        <taxon>Rhabditina</taxon>
        <taxon>Rhabditomorpha</taxon>
        <taxon>Strongyloidea</taxon>
        <taxon>Heterorhabditidae</taxon>
        <taxon>Heterorhabditis</taxon>
    </lineage>
</organism>
<dbReference type="Proteomes" id="UP000095283">
    <property type="component" value="Unplaced"/>
</dbReference>
<dbReference type="InterPro" id="IPR003280">
    <property type="entry name" value="2pore_dom_K_chnl"/>
</dbReference>
<feature type="transmembrane region" description="Helical" evidence="8">
    <location>
        <begin position="140"/>
        <end position="167"/>
    </location>
</feature>
<dbReference type="AlphaFoldDB" id="A0A1I7X1T8"/>
<dbReference type="GO" id="GO:0022841">
    <property type="term" value="F:potassium ion leak channel activity"/>
    <property type="evidence" value="ECO:0007669"/>
    <property type="project" value="TreeGrafter"/>
</dbReference>
<keyword evidence="2" id="KW-0813">Transport</keyword>